<dbReference type="PROSITE" id="PS51371">
    <property type="entry name" value="CBS"/>
    <property type="match status" value="2"/>
</dbReference>
<dbReference type="SUPFAM" id="SSF54631">
    <property type="entry name" value="CBS-domain pair"/>
    <property type="match status" value="1"/>
</dbReference>
<keyword evidence="5" id="KW-1185">Reference proteome</keyword>
<dbReference type="SUPFAM" id="SSF46785">
    <property type="entry name" value="Winged helix' DNA-binding domain"/>
    <property type="match status" value="1"/>
</dbReference>
<gene>
    <name evidence="4" type="ordered locus">TUZN_1374</name>
</gene>
<dbReference type="Gene3D" id="1.10.10.10">
    <property type="entry name" value="Winged helix-like DNA-binding domain superfamily/Winged helix DNA-binding domain"/>
    <property type="match status" value="1"/>
</dbReference>
<dbReference type="Pfam" id="PF00571">
    <property type="entry name" value="CBS"/>
    <property type="match status" value="2"/>
</dbReference>
<dbReference type="PIRSF" id="PIRSF005063">
    <property type="entry name" value="UCP005063_CBS_MJ1232"/>
    <property type="match status" value="1"/>
</dbReference>
<evidence type="ECO:0000313" key="4">
    <source>
        <dbReference type="EMBL" id="AEA12850.1"/>
    </source>
</evidence>
<dbReference type="PANTHER" id="PTHR43080">
    <property type="entry name" value="CBS DOMAIN-CONTAINING PROTEIN CBSX3, MITOCHONDRIAL"/>
    <property type="match status" value="1"/>
</dbReference>
<dbReference type="AlphaFoldDB" id="F2L1B4"/>
<dbReference type="InterPro" id="IPR005104">
    <property type="entry name" value="WHTH_HrcA_DNA-bd"/>
</dbReference>
<evidence type="ECO:0000256" key="2">
    <source>
        <dbReference type="PROSITE-ProRule" id="PRU00703"/>
    </source>
</evidence>
<dbReference type="InterPro" id="IPR036388">
    <property type="entry name" value="WH-like_DNA-bd_sf"/>
</dbReference>
<dbReference type="EMBL" id="CP002590">
    <property type="protein sequence ID" value="AEA12850.1"/>
    <property type="molecule type" value="Genomic_DNA"/>
</dbReference>
<dbReference type="InterPro" id="IPR036390">
    <property type="entry name" value="WH_DNA-bd_sf"/>
</dbReference>
<dbReference type="eggNOG" id="arCOG00610">
    <property type="taxonomic scope" value="Archaea"/>
</dbReference>
<dbReference type="InterPro" id="IPR016436">
    <property type="entry name" value="UCP005063_CBS"/>
</dbReference>
<sequence>MFYSLSMGMSDSIYNVLKTLVDIYSRENIPVKSKEIAEALKVHEGYIRNIMSVLKSMGLVISKAGPHGGYVPTSKAYDIISKQTLSVPIYHNNTAIGYALDISLIGLLTERPLASMRVLGDLSPYVQKEVRVGPLPSGIVIMGKLIKADLESLMEVDSVVSIPHVPVSEIMTRKPVTARPDDPLDKYIDVLSKRRYRGIPVVDEQGRPVGLLMSSRVVEALARCAGNIKVGDVMILNPPVINASDDIYDVIGAMLANNIGRLLVVDDEGKLVGIVTRTDILSRIASLESIA</sequence>
<name>F2L1B4_THEU7</name>
<dbReference type="InterPro" id="IPR000644">
    <property type="entry name" value="CBS_dom"/>
</dbReference>
<dbReference type="InterPro" id="IPR051257">
    <property type="entry name" value="Diverse_CBS-Domain"/>
</dbReference>
<dbReference type="STRING" id="999630.TUZN_1374"/>
<dbReference type="GO" id="GO:0006355">
    <property type="term" value="P:regulation of DNA-templated transcription"/>
    <property type="evidence" value="ECO:0007669"/>
    <property type="project" value="InterPro"/>
</dbReference>
<dbReference type="Pfam" id="PF03444">
    <property type="entry name" value="WHD_HrcA"/>
    <property type="match status" value="1"/>
</dbReference>
<dbReference type="Proteomes" id="UP000008138">
    <property type="component" value="Chromosome"/>
</dbReference>
<evidence type="ECO:0000256" key="1">
    <source>
        <dbReference type="ARBA" id="ARBA00023122"/>
    </source>
</evidence>
<accession>F2L1B4</accession>
<dbReference type="KEGG" id="tuz:TUZN_1374"/>
<reference key="2">
    <citation type="submission" date="2011-03" db="EMBL/GenBank/DDBJ databases">
        <title>Complete genome sequence of the thermoacidophilic crenarchaeon Thermoproteus uzoniensis 768-20.</title>
        <authorList>
            <person name="Mardanov A.V."/>
            <person name="Gumerov V.M."/>
            <person name="Beletsky A.V."/>
            <person name="Prokofeva M.I."/>
            <person name="Bonch-Osmolovskaya E.A."/>
            <person name="Ravin N.V."/>
            <person name="Skryabin K.G."/>
        </authorList>
    </citation>
    <scope>NUCLEOTIDE SEQUENCE</scope>
    <source>
        <strain>768-20</strain>
    </source>
</reference>
<dbReference type="PANTHER" id="PTHR43080:SF2">
    <property type="entry name" value="CBS DOMAIN-CONTAINING PROTEIN"/>
    <property type="match status" value="1"/>
</dbReference>
<evidence type="ECO:0000313" key="5">
    <source>
        <dbReference type="Proteomes" id="UP000008138"/>
    </source>
</evidence>
<evidence type="ECO:0000259" key="3">
    <source>
        <dbReference type="PROSITE" id="PS51371"/>
    </source>
</evidence>
<protein>
    <submittedName>
        <fullName evidence="4">Signal-transduction protein</fullName>
    </submittedName>
</protein>
<dbReference type="HOGENOM" id="CLU_926289_0_0_2"/>
<dbReference type="CDD" id="cd02205">
    <property type="entry name" value="CBS_pair_SF"/>
    <property type="match status" value="1"/>
</dbReference>
<dbReference type="InterPro" id="IPR046342">
    <property type="entry name" value="CBS_dom_sf"/>
</dbReference>
<organism evidence="4 5">
    <name type="scientific">Thermoproteus uzoniensis (strain 768-20)</name>
    <dbReference type="NCBI Taxonomy" id="999630"/>
    <lineage>
        <taxon>Archaea</taxon>
        <taxon>Thermoproteota</taxon>
        <taxon>Thermoprotei</taxon>
        <taxon>Thermoproteales</taxon>
        <taxon>Thermoproteaceae</taxon>
        <taxon>Thermoproteus</taxon>
    </lineage>
</organism>
<reference evidence="4 5" key="1">
    <citation type="journal article" date="2011" name="J. Bacteriol.">
        <title>Complete genome sequence of the thermoacidophilic crenarchaeon Thermoproteus uzoniensis 768-20.</title>
        <authorList>
            <person name="Mardanov A.V."/>
            <person name="Gumerov V.M."/>
            <person name="Beletsky A.V."/>
            <person name="Prokofeva M.I."/>
            <person name="Bonch-Osmolovskaya E.A."/>
            <person name="Ravin N.V."/>
            <person name="Skryabin K.G."/>
        </authorList>
    </citation>
    <scope>NUCLEOTIDE SEQUENCE [LARGE SCALE GENOMIC DNA]</scope>
    <source>
        <strain evidence="4 5">768-20</strain>
    </source>
</reference>
<feature type="domain" description="CBS" evidence="3">
    <location>
        <begin position="234"/>
        <end position="291"/>
    </location>
</feature>
<feature type="domain" description="CBS" evidence="3">
    <location>
        <begin position="171"/>
        <end position="230"/>
    </location>
</feature>
<dbReference type="Gene3D" id="3.10.580.10">
    <property type="entry name" value="CBS-domain"/>
    <property type="match status" value="2"/>
</dbReference>
<keyword evidence="1 2" id="KW-0129">CBS domain</keyword>
<dbReference type="SMART" id="SM00116">
    <property type="entry name" value="CBS"/>
    <property type="match status" value="2"/>
</dbReference>
<proteinExistence type="predicted"/>
<dbReference type="GO" id="GO:0003677">
    <property type="term" value="F:DNA binding"/>
    <property type="evidence" value="ECO:0007669"/>
    <property type="project" value="InterPro"/>
</dbReference>